<protein>
    <submittedName>
        <fullName evidence="4">Rab GTPase domain-containing protein</fullName>
    </submittedName>
</protein>
<dbReference type="Proteomes" id="UP000007797">
    <property type="component" value="Unassembled WGS sequence"/>
</dbReference>
<proteinExistence type="predicted"/>
<evidence type="ECO:0000256" key="2">
    <source>
        <dbReference type="ARBA" id="ARBA00023134"/>
    </source>
</evidence>
<evidence type="ECO:0000313" key="4">
    <source>
        <dbReference type="EMBL" id="EGG23208.1"/>
    </source>
</evidence>
<keyword evidence="5" id="KW-1185">Reference proteome</keyword>
<organism evidence="4 5">
    <name type="scientific">Cavenderia fasciculata</name>
    <name type="common">Slime mold</name>
    <name type="synonym">Dictyostelium fasciculatum</name>
    <dbReference type="NCBI Taxonomy" id="261658"/>
    <lineage>
        <taxon>Eukaryota</taxon>
        <taxon>Amoebozoa</taxon>
        <taxon>Evosea</taxon>
        <taxon>Eumycetozoa</taxon>
        <taxon>Dictyostelia</taxon>
        <taxon>Acytosteliales</taxon>
        <taxon>Cavenderiaceae</taxon>
        <taxon>Cavenderia</taxon>
    </lineage>
</organism>
<dbReference type="SMART" id="SM00175">
    <property type="entry name" value="RAB"/>
    <property type="match status" value="1"/>
</dbReference>
<gene>
    <name evidence="4" type="ORF">DFA_05340</name>
</gene>
<keyword evidence="1" id="KW-0547">Nucleotide-binding</keyword>
<feature type="compositionally biased region" description="Polar residues" evidence="3">
    <location>
        <begin position="335"/>
        <end position="355"/>
    </location>
</feature>
<evidence type="ECO:0000256" key="3">
    <source>
        <dbReference type="SAM" id="MobiDB-lite"/>
    </source>
</evidence>
<feature type="region of interest" description="Disordered" evidence="3">
    <location>
        <begin position="277"/>
        <end position="413"/>
    </location>
</feature>
<reference evidence="5" key="1">
    <citation type="journal article" date="2011" name="Genome Res.">
        <title>Phylogeny-wide analysis of social amoeba genomes highlights ancient origins for complex intercellular communication.</title>
        <authorList>
            <person name="Heidel A.J."/>
            <person name="Lawal H.M."/>
            <person name="Felder M."/>
            <person name="Schilde C."/>
            <person name="Helps N.R."/>
            <person name="Tunggal B."/>
            <person name="Rivero F."/>
            <person name="John U."/>
            <person name="Schleicher M."/>
            <person name="Eichinger L."/>
            <person name="Platzer M."/>
            <person name="Noegel A.A."/>
            <person name="Schaap P."/>
            <person name="Gloeckner G."/>
        </authorList>
    </citation>
    <scope>NUCLEOTIDE SEQUENCE [LARGE SCALE GENOMIC DNA]</scope>
    <source>
        <strain evidence="5">SH3</strain>
    </source>
</reference>
<dbReference type="RefSeq" id="XP_004361059.1">
    <property type="nucleotide sequence ID" value="XM_004361002.1"/>
</dbReference>
<dbReference type="OrthoDB" id="8954335at2759"/>
<dbReference type="SUPFAM" id="SSF52540">
    <property type="entry name" value="P-loop containing nucleoside triphosphate hydrolases"/>
    <property type="match status" value="1"/>
</dbReference>
<dbReference type="EMBL" id="GL883008">
    <property type="protein sequence ID" value="EGG23208.1"/>
    <property type="molecule type" value="Genomic_DNA"/>
</dbReference>
<keyword evidence="2" id="KW-0342">GTP-binding</keyword>
<dbReference type="Gene3D" id="3.40.50.300">
    <property type="entry name" value="P-loop containing nucleotide triphosphate hydrolases"/>
    <property type="match status" value="1"/>
</dbReference>
<dbReference type="PRINTS" id="PR00449">
    <property type="entry name" value="RASTRNSFRMNG"/>
</dbReference>
<dbReference type="SMART" id="SM00173">
    <property type="entry name" value="RAS"/>
    <property type="match status" value="1"/>
</dbReference>
<evidence type="ECO:0000313" key="5">
    <source>
        <dbReference type="Proteomes" id="UP000007797"/>
    </source>
</evidence>
<feature type="compositionally biased region" description="Low complexity" evidence="3">
    <location>
        <begin position="371"/>
        <end position="397"/>
    </location>
</feature>
<dbReference type="AlphaFoldDB" id="F4PKY6"/>
<dbReference type="GeneID" id="14875171"/>
<feature type="compositionally biased region" description="Low complexity" evidence="3">
    <location>
        <begin position="277"/>
        <end position="316"/>
    </location>
</feature>
<dbReference type="PANTHER" id="PTHR24073">
    <property type="entry name" value="DRAB5-RELATED"/>
    <property type="match status" value="1"/>
</dbReference>
<name>F4PKY6_CACFS</name>
<feature type="region of interest" description="Disordered" evidence="3">
    <location>
        <begin position="1"/>
        <end position="46"/>
    </location>
</feature>
<dbReference type="KEGG" id="dfa:DFA_05340"/>
<dbReference type="InterPro" id="IPR027417">
    <property type="entry name" value="P-loop_NTPase"/>
</dbReference>
<accession>F4PKY6</accession>
<dbReference type="Pfam" id="PF00071">
    <property type="entry name" value="Ras"/>
    <property type="match status" value="1"/>
</dbReference>
<evidence type="ECO:0000256" key="1">
    <source>
        <dbReference type="ARBA" id="ARBA00022741"/>
    </source>
</evidence>
<dbReference type="GO" id="GO:0005525">
    <property type="term" value="F:GTP binding"/>
    <property type="evidence" value="ECO:0007669"/>
    <property type="project" value="UniProtKB-KW"/>
</dbReference>
<dbReference type="PROSITE" id="PS51419">
    <property type="entry name" value="RAB"/>
    <property type="match status" value="1"/>
</dbReference>
<feature type="compositionally biased region" description="Polar residues" evidence="3">
    <location>
        <begin position="16"/>
        <end position="42"/>
    </location>
</feature>
<sequence>MLSSSYWFKQQQQQQPSTTTMNNGYGSNTIKELGSSSTPNSSHRYHLSDPFDKVRVVVVGDTTVGKSSLIHLICNGTVPERPPSWTLGCNTFLKYSCIVNNHLSVSKDYFIEFVDVGGSAKYKITRPTYYTPINGLVVVYDLTNKNSLVNVKKWIFEVLNKLSQSGTSWSLKETAENPQLLELENTVYVHTKAPSIPLLILGNKCDLYYDKTYIFKDKLGSLSVPVTSTNINCFEKGSDNWIKLDLFFNKIISNISGSKRRSLTNISYQNILNFNLNTPPTSSSSSGSSNNNNNNNNNQPPQLNIGGTSSPITTPITTPPTPTSNNSTPIYYTSPRLQNYDFSYINQYNPNPGNKQQHHHHQPSPLSFDGSSTALTSSSSPSPPTTTTTTNNINSNSRPHRARSTSFEKRLFD</sequence>
<dbReference type="STRING" id="1054147.F4PKY6"/>
<dbReference type="InterPro" id="IPR001806">
    <property type="entry name" value="Small_GTPase"/>
</dbReference>
<dbReference type="GO" id="GO:0003924">
    <property type="term" value="F:GTPase activity"/>
    <property type="evidence" value="ECO:0007669"/>
    <property type="project" value="InterPro"/>
</dbReference>